<accession>A0ABS6BFK5</accession>
<organism evidence="2 3">
    <name type="scientific">Sphingomonas quercus</name>
    <dbReference type="NCBI Taxonomy" id="2842451"/>
    <lineage>
        <taxon>Bacteria</taxon>
        <taxon>Pseudomonadati</taxon>
        <taxon>Pseudomonadota</taxon>
        <taxon>Alphaproteobacteria</taxon>
        <taxon>Sphingomonadales</taxon>
        <taxon>Sphingomonadaceae</taxon>
        <taxon>Sphingomonas</taxon>
    </lineage>
</organism>
<protein>
    <submittedName>
        <fullName evidence="2">DUF2490 domain-containing protein</fullName>
    </submittedName>
</protein>
<dbReference type="EMBL" id="JAHKRT010000002">
    <property type="protein sequence ID" value="MBU3077070.1"/>
    <property type="molecule type" value="Genomic_DNA"/>
</dbReference>
<comment type="caution">
    <text evidence="2">The sequence shown here is derived from an EMBL/GenBank/DDBJ whole genome shotgun (WGS) entry which is preliminary data.</text>
</comment>
<feature type="signal peptide" evidence="1">
    <location>
        <begin position="1"/>
        <end position="27"/>
    </location>
</feature>
<evidence type="ECO:0000313" key="3">
    <source>
        <dbReference type="Proteomes" id="UP000776276"/>
    </source>
</evidence>
<dbReference type="Proteomes" id="UP000776276">
    <property type="component" value="Unassembled WGS sequence"/>
</dbReference>
<name>A0ABS6BFK5_9SPHN</name>
<evidence type="ECO:0000256" key="1">
    <source>
        <dbReference type="SAM" id="SignalP"/>
    </source>
</evidence>
<dbReference type="Pfam" id="PF10677">
    <property type="entry name" value="DUF2490"/>
    <property type="match status" value="1"/>
</dbReference>
<dbReference type="InterPro" id="IPR019619">
    <property type="entry name" value="DUF2490"/>
</dbReference>
<dbReference type="RefSeq" id="WP_216320625.1">
    <property type="nucleotide sequence ID" value="NZ_JAHKRT010000002.1"/>
</dbReference>
<gene>
    <name evidence="2" type="ORF">KOF26_04255</name>
</gene>
<proteinExistence type="predicted"/>
<feature type="chain" id="PRO_5045521633" evidence="1">
    <location>
        <begin position="28"/>
        <end position="232"/>
    </location>
</feature>
<keyword evidence="1" id="KW-0732">Signal</keyword>
<keyword evidence="3" id="KW-1185">Reference proteome</keyword>
<evidence type="ECO:0000313" key="2">
    <source>
        <dbReference type="EMBL" id="MBU3077070.1"/>
    </source>
</evidence>
<sequence>MSSTLPVFSLTRATAAAFACLAAPALAGTSEDAQLWANATLMGSLKGRLSYFAEIQGRMGDDAGRLHQLLLRPAIGWKFSDALTVYGGYAHIMLPGRHGQDRNEERLFTQISWTLGNIAGGTLSSRTRLEHRRLSNGGDTGWRAREMIRYVHPVAGPKAPRALVWSEPFVALNDTDWGARGGFDQIRTFAGVELPLAGRSTIELGYLNQLINDPGGRKRMNHVASVTLFARP</sequence>
<reference evidence="2 3" key="1">
    <citation type="submission" date="2021-06" db="EMBL/GenBank/DDBJ databases">
        <title>Sphingomonas sp. XMGL2, whole genome shotgun sequencing project.</title>
        <authorList>
            <person name="Zhao G."/>
            <person name="Shen L."/>
        </authorList>
    </citation>
    <scope>NUCLEOTIDE SEQUENCE [LARGE SCALE GENOMIC DNA]</scope>
    <source>
        <strain evidence="2 3">XMGL2</strain>
    </source>
</reference>